<reference evidence="4 5" key="1">
    <citation type="submission" date="2019-12" db="EMBL/GenBank/DDBJ databases">
        <authorList>
            <person name="Lee S.D."/>
        </authorList>
    </citation>
    <scope>NUCLEOTIDE SEQUENCE [LARGE SCALE GENOMIC DNA]</scope>
    <source>
        <strain evidence="4 5">SAP-6</strain>
    </source>
</reference>
<dbReference type="AlphaFoldDB" id="A0A845SQG5"/>
<dbReference type="SUPFAM" id="SSF56784">
    <property type="entry name" value="HAD-like"/>
    <property type="match status" value="1"/>
</dbReference>
<dbReference type="InterPro" id="IPR050582">
    <property type="entry name" value="HAD-like_SerB"/>
</dbReference>
<dbReference type="NCBIfam" id="TIGR01490">
    <property type="entry name" value="HAD-SF-IB-hyp1"/>
    <property type="match status" value="1"/>
</dbReference>
<gene>
    <name evidence="4" type="ORF">GRH90_20855</name>
</gene>
<dbReference type="CDD" id="cd02612">
    <property type="entry name" value="HAD_PGPPase"/>
    <property type="match status" value="1"/>
</dbReference>
<evidence type="ECO:0000256" key="2">
    <source>
        <dbReference type="ARBA" id="ARBA00022801"/>
    </source>
</evidence>
<evidence type="ECO:0000313" key="4">
    <source>
        <dbReference type="EMBL" id="NDL65184.1"/>
    </source>
</evidence>
<proteinExistence type="predicted"/>
<dbReference type="RefSeq" id="WP_162367891.1">
    <property type="nucleotide sequence ID" value="NZ_WUBS01000016.1"/>
</dbReference>
<evidence type="ECO:0000256" key="3">
    <source>
        <dbReference type="ARBA" id="ARBA00022842"/>
    </source>
</evidence>
<dbReference type="NCBIfam" id="TIGR01488">
    <property type="entry name" value="HAD-SF-IB"/>
    <property type="match status" value="1"/>
</dbReference>
<dbReference type="Gene3D" id="1.20.1440.100">
    <property type="entry name" value="SG protein - dephosphorylation function"/>
    <property type="match status" value="1"/>
</dbReference>
<dbReference type="InterPro" id="IPR006385">
    <property type="entry name" value="HAD_hydro_SerB1"/>
</dbReference>
<accession>A0A845SQG5</accession>
<keyword evidence="3" id="KW-0460">Magnesium</keyword>
<dbReference type="Pfam" id="PF12710">
    <property type="entry name" value="HAD"/>
    <property type="match status" value="1"/>
</dbReference>
<protein>
    <submittedName>
        <fullName evidence="4">HAD-IB family hydrolase</fullName>
    </submittedName>
</protein>
<dbReference type="Gene3D" id="3.40.50.1000">
    <property type="entry name" value="HAD superfamily/HAD-like"/>
    <property type="match status" value="1"/>
</dbReference>
<organism evidence="4 5">
    <name type="scientific">Acerihabitans arboris</name>
    <dbReference type="NCBI Taxonomy" id="2691583"/>
    <lineage>
        <taxon>Bacteria</taxon>
        <taxon>Pseudomonadati</taxon>
        <taxon>Pseudomonadota</taxon>
        <taxon>Gammaproteobacteria</taxon>
        <taxon>Enterobacterales</taxon>
        <taxon>Pectobacteriaceae</taxon>
        <taxon>Acerihabitans</taxon>
    </lineage>
</organism>
<name>A0A845SQG5_9GAMM</name>
<dbReference type="GO" id="GO:0016787">
    <property type="term" value="F:hydrolase activity"/>
    <property type="evidence" value="ECO:0007669"/>
    <property type="project" value="UniProtKB-KW"/>
</dbReference>
<reference evidence="4 5" key="2">
    <citation type="submission" date="2020-02" db="EMBL/GenBank/DDBJ databases">
        <title>The new genus of Enterobacteriales.</title>
        <authorList>
            <person name="Kim I.S."/>
        </authorList>
    </citation>
    <scope>NUCLEOTIDE SEQUENCE [LARGE SCALE GENOMIC DNA]</scope>
    <source>
        <strain evidence="4 5">SAP-6</strain>
    </source>
</reference>
<keyword evidence="2 4" id="KW-0378">Hydrolase</keyword>
<dbReference type="InterPro" id="IPR036412">
    <property type="entry name" value="HAD-like_sf"/>
</dbReference>
<dbReference type="EMBL" id="WUBS01000016">
    <property type="protein sequence ID" value="NDL65184.1"/>
    <property type="molecule type" value="Genomic_DNA"/>
</dbReference>
<dbReference type="PANTHER" id="PTHR43344:SF13">
    <property type="entry name" value="PHOSPHATASE RV3661-RELATED"/>
    <property type="match status" value="1"/>
</dbReference>
<evidence type="ECO:0000313" key="5">
    <source>
        <dbReference type="Proteomes" id="UP000461443"/>
    </source>
</evidence>
<dbReference type="PANTHER" id="PTHR43344">
    <property type="entry name" value="PHOSPHOSERINE PHOSPHATASE"/>
    <property type="match status" value="1"/>
</dbReference>
<dbReference type="InterPro" id="IPR023214">
    <property type="entry name" value="HAD_sf"/>
</dbReference>
<dbReference type="Proteomes" id="UP000461443">
    <property type="component" value="Unassembled WGS sequence"/>
</dbReference>
<dbReference type="GO" id="GO:0046872">
    <property type="term" value="F:metal ion binding"/>
    <property type="evidence" value="ECO:0007669"/>
    <property type="project" value="UniProtKB-KW"/>
</dbReference>
<comment type="caution">
    <text evidence="4">The sequence shown here is derived from an EMBL/GenBank/DDBJ whole genome shotgun (WGS) entry which is preliminary data.</text>
</comment>
<keyword evidence="5" id="KW-1185">Reference proteome</keyword>
<sequence>MSLALFDLDETLINGDCASLWGRYMIKLGWAQNDGFAQREQALMLQYQQGTLSMEEYMSFTLQPLAGRSPRDVAQCVEAFIDEAIVPAMRQSAIGCIAEHRQRGDRNIIISASGEHLVTPIARRFGVDETLSIQLEVCDDSYTGNTRGILTYREGKVSRLLGLIEGRESMLAQASFYSDSCNDLPLLQQVGYPYAVNPDSILLRHAQLAGWPVLSW</sequence>
<evidence type="ECO:0000256" key="1">
    <source>
        <dbReference type="ARBA" id="ARBA00022723"/>
    </source>
</evidence>
<keyword evidence="1" id="KW-0479">Metal-binding</keyword>